<feature type="transmembrane region" description="Helical" evidence="8">
    <location>
        <begin position="387"/>
        <end position="412"/>
    </location>
</feature>
<dbReference type="GO" id="GO:0071939">
    <property type="term" value="P:vitamin A import into cell"/>
    <property type="evidence" value="ECO:0007669"/>
    <property type="project" value="TreeGrafter"/>
</dbReference>
<evidence type="ECO:0000256" key="7">
    <source>
        <dbReference type="ARBA" id="ARBA00023170"/>
    </source>
</evidence>
<evidence type="ECO:0000256" key="6">
    <source>
        <dbReference type="ARBA" id="ARBA00023136"/>
    </source>
</evidence>
<dbReference type="PANTHER" id="PTHR21444:SF15">
    <property type="entry name" value="RECEPTOR FOR RETINOL UPTAKE STRA6"/>
    <property type="match status" value="1"/>
</dbReference>
<protein>
    <submittedName>
        <fullName evidence="10 11">Stimulated by retinoic acid gene 6 protein-like</fullName>
    </submittedName>
</protein>
<evidence type="ECO:0000256" key="3">
    <source>
        <dbReference type="ARBA" id="ARBA00022475"/>
    </source>
</evidence>
<keyword evidence="3" id="KW-1003">Cell membrane</keyword>
<dbReference type="OrthoDB" id="6095629at2759"/>
<feature type="transmembrane region" description="Helical" evidence="8">
    <location>
        <begin position="322"/>
        <end position="346"/>
    </location>
</feature>
<sequence length="626" mass="71662">MENQTGNVSSTVSPGVSDVYTCWLLRHNVLTGLGLPLYALGAILLISLIERRRYKADICNGRPGLPLPINFLDGTTNSVANAAAVGCTTQHIIHYMVFFTNNVTFWLKSLFLLFLSFLVALVFYPIFACLNSSSRMLGSAVGFLYTLLLTIVMVALNLSCTTPGWEWAWAIYAITLISELYLLGLFAYRFITAVSKKAKNQNESLVKTDQRNHVRNLLHRPKTIQGEKDIHVRQRIIEQSKRVLEEAKLCCLHKSLYRFTTRTLVINTVVLLLFYCNFVATIKLDDWVTIIMAIVDSYIAELKVSVSLQSQVLKQFKIFLEVLRVSLILSNIFSGVYVVANMILIYRTQRQHLFQIWRGERSFIPPNCKQTHNDLLVKNLMYTGNQVAFLLGGYILSQCVIVFLCFGIAYFIILPLKKDVPDAFLNPVKILIPPVVFMFLFRFALRLISGKFFLQNHYVKSGDGESVEKALALDNRRVYQNLSYFLFFYYILIGIFRCVYRVVISSALVLFHIARLDKPLVFPGFERFDIGYMTYLAFLEVELHHCHPVVLVSCDLMLKTAARKLVSSPQQQISLESPVIENNKMDFSNTYTRKIRNRWLKTKTLISNGSLCEYSKTNTCFHNRTV</sequence>
<keyword evidence="2" id="KW-0813">Transport</keyword>
<evidence type="ECO:0000313" key="10">
    <source>
        <dbReference type="RefSeq" id="XP_022291546.1"/>
    </source>
</evidence>
<name>A0A8B8ALR7_CRAVI</name>
<feature type="transmembrane region" description="Helical" evidence="8">
    <location>
        <begin position="79"/>
        <end position="98"/>
    </location>
</feature>
<dbReference type="InterPro" id="IPR026612">
    <property type="entry name" value="STRA6-like"/>
</dbReference>
<accession>A0A8B8ALR7</accession>
<evidence type="ECO:0000313" key="11">
    <source>
        <dbReference type="RefSeq" id="XP_022291547.1"/>
    </source>
</evidence>
<keyword evidence="9" id="KW-1185">Reference proteome</keyword>
<evidence type="ECO:0000313" key="12">
    <source>
        <dbReference type="RefSeq" id="XP_022291548.1"/>
    </source>
</evidence>
<evidence type="ECO:0000256" key="5">
    <source>
        <dbReference type="ARBA" id="ARBA00022989"/>
    </source>
</evidence>
<feature type="transmembrane region" description="Helical" evidence="8">
    <location>
        <begin position="29"/>
        <end position="49"/>
    </location>
</feature>
<keyword evidence="7" id="KW-0675">Receptor</keyword>
<feature type="transmembrane region" description="Helical" evidence="8">
    <location>
        <begin position="170"/>
        <end position="191"/>
    </location>
</feature>
<evidence type="ECO:0000256" key="2">
    <source>
        <dbReference type="ARBA" id="ARBA00022448"/>
    </source>
</evidence>
<dbReference type="PANTHER" id="PTHR21444">
    <property type="entry name" value="COILED-COIL DOMAIN-CONTAINING PROTEIN 180"/>
    <property type="match status" value="1"/>
</dbReference>
<dbReference type="KEGG" id="cvn:111102902"/>
<dbReference type="GeneID" id="111102902"/>
<keyword evidence="6 8" id="KW-0472">Membrane</keyword>
<dbReference type="Proteomes" id="UP000694844">
    <property type="component" value="Chromosome 7"/>
</dbReference>
<feature type="transmembrane region" description="Helical" evidence="8">
    <location>
        <begin position="110"/>
        <end position="130"/>
    </location>
</feature>
<feature type="transmembrane region" description="Helical" evidence="8">
    <location>
        <begin position="264"/>
        <end position="282"/>
    </location>
</feature>
<dbReference type="RefSeq" id="XP_022291548.1">
    <property type="nucleotide sequence ID" value="XM_022435840.1"/>
</dbReference>
<dbReference type="RefSeq" id="XP_022291546.1">
    <property type="nucleotide sequence ID" value="XM_022435838.1"/>
</dbReference>
<reference evidence="10 11" key="1">
    <citation type="submission" date="2025-04" db="UniProtKB">
        <authorList>
            <consortium name="RefSeq"/>
        </authorList>
    </citation>
    <scope>IDENTIFICATION</scope>
    <source>
        <tissue evidence="10 11">Whole sample</tissue>
    </source>
</reference>
<dbReference type="GO" id="GO:0034632">
    <property type="term" value="F:retinol transmembrane transporter activity"/>
    <property type="evidence" value="ECO:0007669"/>
    <property type="project" value="InterPro"/>
</dbReference>
<evidence type="ECO:0000313" key="9">
    <source>
        <dbReference type="Proteomes" id="UP000694844"/>
    </source>
</evidence>
<evidence type="ECO:0000256" key="8">
    <source>
        <dbReference type="SAM" id="Phobius"/>
    </source>
</evidence>
<dbReference type="GO" id="GO:0005886">
    <property type="term" value="C:plasma membrane"/>
    <property type="evidence" value="ECO:0007669"/>
    <property type="project" value="UniProtKB-SubCell"/>
</dbReference>
<dbReference type="AlphaFoldDB" id="A0A8B8ALR7"/>
<feature type="transmembrane region" description="Helical" evidence="8">
    <location>
        <begin position="486"/>
        <end position="513"/>
    </location>
</feature>
<organism evidence="9 12">
    <name type="scientific">Crassostrea virginica</name>
    <name type="common">Eastern oyster</name>
    <dbReference type="NCBI Taxonomy" id="6565"/>
    <lineage>
        <taxon>Eukaryota</taxon>
        <taxon>Metazoa</taxon>
        <taxon>Spiralia</taxon>
        <taxon>Lophotrochozoa</taxon>
        <taxon>Mollusca</taxon>
        <taxon>Bivalvia</taxon>
        <taxon>Autobranchia</taxon>
        <taxon>Pteriomorphia</taxon>
        <taxon>Ostreida</taxon>
        <taxon>Ostreoidea</taxon>
        <taxon>Ostreidae</taxon>
        <taxon>Crassostrea</taxon>
    </lineage>
</organism>
<dbReference type="GO" id="GO:0038023">
    <property type="term" value="F:signaling receptor activity"/>
    <property type="evidence" value="ECO:0007669"/>
    <property type="project" value="InterPro"/>
</dbReference>
<proteinExistence type="predicted"/>
<gene>
    <name evidence="10 11 12" type="primary">LOC111102902</name>
</gene>
<feature type="transmembrane region" description="Helical" evidence="8">
    <location>
        <begin position="137"/>
        <end position="158"/>
    </location>
</feature>
<dbReference type="RefSeq" id="XP_022291547.1">
    <property type="nucleotide sequence ID" value="XM_022435839.1"/>
</dbReference>
<keyword evidence="5 8" id="KW-1133">Transmembrane helix</keyword>
<evidence type="ECO:0000256" key="1">
    <source>
        <dbReference type="ARBA" id="ARBA00004651"/>
    </source>
</evidence>
<feature type="transmembrane region" description="Helical" evidence="8">
    <location>
        <begin position="424"/>
        <end position="445"/>
    </location>
</feature>
<comment type="subcellular location">
    <subcellularLocation>
        <location evidence="1">Cell membrane</location>
        <topology evidence="1">Multi-pass membrane protein</topology>
    </subcellularLocation>
</comment>
<evidence type="ECO:0000256" key="4">
    <source>
        <dbReference type="ARBA" id="ARBA00022692"/>
    </source>
</evidence>
<keyword evidence="4 8" id="KW-0812">Transmembrane</keyword>
<dbReference type="Pfam" id="PF14752">
    <property type="entry name" value="RBP_receptor"/>
    <property type="match status" value="1"/>
</dbReference>